<dbReference type="PROSITE" id="PS51257">
    <property type="entry name" value="PROKAR_LIPOPROTEIN"/>
    <property type="match status" value="1"/>
</dbReference>
<dbReference type="PROSITE" id="PS51671">
    <property type="entry name" value="ACT"/>
    <property type="match status" value="1"/>
</dbReference>
<organism evidence="3 4">
    <name type="scientific">Aeromicrobium halocynthiae</name>
    <dbReference type="NCBI Taxonomy" id="560557"/>
    <lineage>
        <taxon>Bacteria</taxon>
        <taxon>Bacillati</taxon>
        <taxon>Actinomycetota</taxon>
        <taxon>Actinomycetes</taxon>
        <taxon>Propionibacteriales</taxon>
        <taxon>Nocardioidaceae</taxon>
        <taxon>Aeromicrobium</taxon>
    </lineage>
</organism>
<dbReference type="Proteomes" id="UP001501480">
    <property type="component" value="Unassembled WGS sequence"/>
</dbReference>
<evidence type="ECO:0000313" key="4">
    <source>
        <dbReference type="Proteomes" id="UP001501480"/>
    </source>
</evidence>
<proteinExistence type="predicted"/>
<gene>
    <name evidence="3" type="ORF">GCM10009821_03040</name>
</gene>
<dbReference type="CDD" id="cd02116">
    <property type="entry name" value="ACT"/>
    <property type="match status" value="1"/>
</dbReference>
<evidence type="ECO:0000259" key="2">
    <source>
        <dbReference type="PROSITE" id="PS51671"/>
    </source>
</evidence>
<sequence>MTLPDRPGLLAQVATACGGAGVNILAMQVFRTEAGAVDELVVEADDAWGDVDLAALIEGAGGVAVAVTRTDEADLDDAPTRYLRAVHDVIEGGQDVELVLRELLRTQPPDVADYTGHDVLDLRRRDGSVLRISRAVPFTPVERARAQALLSLVSDAGMDVPLIAPSAFQPVPMVREATLADIEAVSALHGRCSVETLYARYQTPLRLPMTTRLARRLVAPDGGIALVVQVGLSVVGHGVLEQHGDDWTFQLIVEDAWQSRGIGTRLVREAAERARGLGLSQLTFVSAGANDSMLRGVGAAGLVARVERHGDLVHVTVPLGPAGWTASA</sequence>
<evidence type="ECO:0000313" key="3">
    <source>
        <dbReference type="EMBL" id="GAA2069756.1"/>
    </source>
</evidence>
<dbReference type="EMBL" id="BAAAPY010000001">
    <property type="protein sequence ID" value="GAA2069756.1"/>
    <property type="molecule type" value="Genomic_DNA"/>
</dbReference>
<accession>A0ABP5H9V4</accession>
<reference evidence="4" key="1">
    <citation type="journal article" date="2019" name="Int. J. Syst. Evol. Microbiol.">
        <title>The Global Catalogue of Microorganisms (GCM) 10K type strain sequencing project: providing services to taxonomists for standard genome sequencing and annotation.</title>
        <authorList>
            <consortium name="The Broad Institute Genomics Platform"/>
            <consortium name="The Broad Institute Genome Sequencing Center for Infectious Disease"/>
            <person name="Wu L."/>
            <person name="Ma J."/>
        </authorList>
    </citation>
    <scope>NUCLEOTIDE SEQUENCE [LARGE SCALE GENOMIC DNA]</scope>
    <source>
        <strain evidence="4">JCM 15749</strain>
    </source>
</reference>
<protein>
    <recommendedName>
        <fullName evidence="5">GNAT family N-acetyltransferase</fullName>
    </recommendedName>
</protein>
<keyword evidence="4" id="KW-1185">Reference proteome</keyword>
<dbReference type="PROSITE" id="PS51186">
    <property type="entry name" value="GNAT"/>
    <property type="match status" value="1"/>
</dbReference>
<dbReference type="InterPro" id="IPR002912">
    <property type="entry name" value="ACT_dom"/>
</dbReference>
<comment type="caution">
    <text evidence="3">The sequence shown here is derived from an EMBL/GenBank/DDBJ whole genome shotgun (WGS) entry which is preliminary data.</text>
</comment>
<dbReference type="SUPFAM" id="SSF55729">
    <property type="entry name" value="Acyl-CoA N-acyltransferases (Nat)"/>
    <property type="match status" value="1"/>
</dbReference>
<dbReference type="Gene3D" id="3.30.70.260">
    <property type="match status" value="1"/>
</dbReference>
<dbReference type="CDD" id="cd04301">
    <property type="entry name" value="NAT_SF"/>
    <property type="match status" value="1"/>
</dbReference>
<dbReference type="Pfam" id="PF00583">
    <property type="entry name" value="Acetyltransf_1"/>
    <property type="match status" value="1"/>
</dbReference>
<dbReference type="SUPFAM" id="SSF55021">
    <property type="entry name" value="ACT-like"/>
    <property type="match status" value="1"/>
</dbReference>
<dbReference type="InterPro" id="IPR000182">
    <property type="entry name" value="GNAT_dom"/>
</dbReference>
<dbReference type="InterPro" id="IPR045865">
    <property type="entry name" value="ACT-like_dom_sf"/>
</dbReference>
<evidence type="ECO:0000259" key="1">
    <source>
        <dbReference type="PROSITE" id="PS51186"/>
    </source>
</evidence>
<feature type="domain" description="ACT" evidence="2">
    <location>
        <begin position="1"/>
        <end position="75"/>
    </location>
</feature>
<evidence type="ECO:0008006" key="5">
    <source>
        <dbReference type="Google" id="ProtNLM"/>
    </source>
</evidence>
<dbReference type="Gene3D" id="3.40.630.30">
    <property type="match status" value="1"/>
</dbReference>
<feature type="domain" description="N-acetyltransferase" evidence="1">
    <location>
        <begin position="172"/>
        <end position="328"/>
    </location>
</feature>
<dbReference type="Pfam" id="PF01842">
    <property type="entry name" value="ACT"/>
    <property type="match status" value="1"/>
</dbReference>
<dbReference type="InterPro" id="IPR016181">
    <property type="entry name" value="Acyl_CoA_acyltransferase"/>
</dbReference>
<name>A0ABP5H9V4_9ACTN</name>